<keyword evidence="6" id="KW-0520">NAD</keyword>
<evidence type="ECO:0000256" key="7">
    <source>
        <dbReference type="RuleBase" id="RU361277"/>
    </source>
</evidence>
<protein>
    <submittedName>
        <fullName evidence="10">GroES-like protein</fullName>
    </submittedName>
</protein>
<evidence type="ECO:0000256" key="2">
    <source>
        <dbReference type="ARBA" id="ARBA00008072"/>
    </source>
</evidence>
<evidence type="ECO:0000313" key="10">
    <source>
        <dbReference type="EMBL" id="TIA32143.1"/>
    </source>
</evidence>
<dbReference type="InterPro" id="IPR002328">
    <property type="entry name" value="ADH_Zn_CS"/>
</dbReference>
<dbReference type="InterPro" id="IPR036291">
    <property type="entry name" value="NAD(P)-bd_dom_sf"/>
</dbReference>
<accession>A0A4T0BE60</accession>
<evidence type="ECO:0000256" key="3">
    <source>
        <dbReference type="ARBA" id="ARBA00022723"/>
    </source>
</evidence>
<dbReference type="InterPro" id="IPR013154">
    <property type="entry name" value="ADH-like_N"/>
</dbReference>
<evidence type="ECO:0000259" key="8">
    <source>
        <dbReference type="Pfam" id="PF00107"/>
    </source>
</evidence>
<evidence type="ECO:0000259" key="9">
    <source>
        <dbReference type="Pfam" id="PF08240"/>
    </source>
</evidence>
<name>A0A4T0BE60_AURPU</name>
<dbReference type="InterPro" id="IPR013149">
    <property type="entry name" value="ADH-like_C"/>
</dbReference>
<sequence>MSSNGTMRGVVWQGYPNNVSVVDLPIPTIINATDAIVKVTYAGICGTDLHVYHGVYGGSQPLPWGMGHEAVGYVESIGSAVEYNKPGDFVIIPDSASNGHFHMHEEAPLAYGLGMDLDGLNSTNATQSIVNSTSTTDADYLMVGDIWGTAWGGLEYAGFETGDTVAVFGCGPVGLLGIYSAFLRGARAVYAVDHVASRLAMAASLGAIPINFADVDPVQEILRYEPDGVRRSVDYIGFEAVNDSLQPQENVVIRNMIAVTGSRGGLGGVGIFSSGQNGTATPLAGTLSGDIDFPMADFFTKGLSMQSGPVPIQDYAPQLVDLIASGKANPGFIVSSVVSIEDAPEAYARFNEHEEIKRSKAAFQPQAKYGIGNVPDLTLQRVIAEFVSCLSDSASLVVQLSNTGFAAVDLACNPSCLSSPLSRHKNYIIRVGDNDFSRTYANFADAYWLVHSSHLNSIFTSPHLAPGREQRVVVRNCTVKIVTYTIDDSSSYTSQPGVLCHYITPDCAVCATVIVDDYDVAISNILDEVTNAF</sequence>
<comment type="cofactor">
    <cofactor evidence="1 7">
        <name>Zn(2+)</name>
        <dbReference type="ChEBI" id="CHEBI:29105"/>
    </cofactor>
</comment>
<feature type="domain" description="Alcohol dehydrogenase-like C-terminal" evidence="8">
    <location>
        <begin position="172"/>
        <end position="246"/>
    </location>
</feature>
<evidence type="ECO:0000256" key="6">
    <source>
        <dbReference type="ARBA" id="ARBA00023027"/>
    </source>
</evidence>
<dbReference type="GO" id="GO:0016491">
    <property type="term" value="F:oxidoreductase activity"/>
    <property type="evidence" value="ECO:0007669"/>
    <property type="project" value="UniProtKB-KW"/>
</dbReference>
<evidence type="ECO:0000256" key="4">
    <source>
        <dbReference type="ARBA" id="ARBA00022833"/>
    </source>
</evidence>
<evidence type="ECO:0000256" key="1">
    <source>
        <dbReference type="ARBA" id="ARBA00001947"/>
    </source>
</evidence>
<dbReference type="InterPro" id="IPR011032">
    <property type="entry name" value="GroES-like_sf"/>
</dbReference>
<dbReference type="EMBL" id="QZBZ01000252">
    <property type="protein sequence ID" value="TIA32143.1"/>
    <property type="molecule type" value="Genomic_DNA"/>
</dbReference>
<dbReference type="PANTHER" id="PTHR42813:SF3">
    <property type="entry name" value="GLUTATHIONE-INDEPENDENT FORMALDEHYDE DEHYDROGENASE"/>
    <property type="match status" value="1"/>
</dbReference>
<dbReference type="Gene3D" id="3.90.180.10">
    <property type="entry name" value="Medium-chain alcohol dehydrogenases, catalytic domain"/>
    <property type="match status" value="2"/>
</dbReference>
<dbReference type="SUPFAM" id="SSF51735">
    <property type="entry name" value="NAD(P)-binding Rossmann-fold domains"/>
    <property type="match status" value="1"/>
</dbReference>
<reference evidence="10 11" key="1">
    <citation type="submission" date="2018-10" db="EMBL/GenBank/DDBJ databases">
        <title>Fifty Aureobasidium pullulans genomes reveal a recombining polyextremotolerant generalist.</title>
        <authorList>
            <person name="Gostincar C."/>
            <person name="Turk M."/>
            <person name="Zajc J."/>
            <person name="Gunde-Cimerman N."/>
        </authorList>
    </citation>
    <scope>NUCLEOTIDE SEQUENCE [LARGE SCALE GENOMIC DNA]</scope>
    <source>
        <strain evidence="10 11">EXF-1645</strain>
    </source>
</reference>
<dbReference type="Pfam" id="PF08240">
    <property type="entry name" value="ADH_N"/>
    <property type="match status" value="1"/>
</dbReference>
<keyword evidence="4 7" id="KW-0862">Zinc</keyword>
<dbReference type="Gene3D" id="3.40.50.720">
    <property type="entry name" value="NAD(P)-binding Rossmann-like Domain"/>
    <property type="match status" value="1"/>
</dbReference>
<dbReference type="Proteomes" id="UP000308724">
    <property type="component" value="Unassembled WGS sequence"/>
</dbReference>
<proteinExistence type="inferred from homology"/>
<gene>
    <name evidence="10" type="ORF">D6C78_08431</name>
</gene>
<evidence type="ECO:0000313" key="11">
    <source>
        <dbReference type="Proteomes" id="UP000308724"/>
    </source>
</evidence>
<dbReference type="AlphaFoldDB" id="A0A4T0BE60"/>
<evidence type="ECO:0000256" key="5">
    <source>
        <dbReference type="ARBA" id="ARBA00023002"/>
    </source>
</evidence>
<comment type="caution">
    <text evidence="10">The sequence shown here is derived from an EMBL/GenBank/DDBJ whole genome shotgun (WGS) entry which is preliminary data.</text>
</comment>
<feature type="domain" description="Alcohol dehydrogenase-like N-terminal" evidence="9">
    <location>
        <begin position="32"/>
        <end position="114"/>
    </location>
</feature>
<dbReference type="GO" id="GO:0008270">
    <property type="term" value="F:zinc ion binding"/>
    <property type="evidence" value="ECO:0007669"/>
    <property type="project" value="InterPro"/>
</dbReference>
<keyword evidence="3 7" id="KW-0479">Metal-binding</keyword>
<dbReference type="PANTHER" id="PTHR42813">
    <property type="entry name" value="ZINC-TYPE ALCOHOL DEHYDROGENASE-LIKE"/>
    <property type="match status" value="1"/>
</dbReference>
<organism evidence="10 11">
    <name type="scientific">Aureobasidium pullulans</name>
    <name type="common">Black yeast</name>
    <name type="synonym">Pullularia pullulans</name>
    <dbReference type="NCBI Taxonomy" id="5580"/>
    <lineage>
        <taxon>Eukaryota</taxon>
        <taxon>Fungi</taxon>
        <taxon>Dikarya</taxon>
        <taxon>Ascomycota</taxon>
        <taxon>Pezizomycotina</taxon>
        <taxon>Dothideomycetes</taxon>
        <taxon>Dothideomycetidae</taxon>
        <taxon>Dothideales</taxon>
        <taxon>Saccotheciaceae</taxon>
        <taxon>Aureobasidium</taxon>
    </lineage>
</organism>
<dbReference type="SUPFAM" id="SSF50129">
    <property type="entry name" value="GroES-like"/>
    <property type="match status" value="1"/>
</dbReference>
<dbReference type="Pfam" id="PF00107">
    <property type="entry name" value="ADH_zinc_N"/>
    <property type="match status" value="1"/>
</dbReference>
<dbReference type="PROSITE" id="PS00059">
    <property type="entry name" value="ADH_ZINC"/>
    <property type="match status" value="1"/>
</dbReference>
<comment type="similarity">
    <text evidence="2 7">Belongs to the zinc-containing alcohol dehydrogenase family.</text>
</comment>
<keyword evidence="5" id="KW-0560">Oxidoreductase</keyword>